<dbReference type="GO" id="GO:0046782">
    <property type="term" value="P:regulation of viral transcription"/>
    <property type="evidence" value="ECO:0007669"/>
    <property type="project" value="InterPro"/>
</dbReference>
<accession>A0A6C0BS43</accession>
<protein>
    <submittedName>
        <fullName evidence="1">Uncharacterized protein</fullName>
    </submittedName>
</protein>
<evidence type="ECO:0000313" key="1">
    <source>
        <dbReference type="EMBL" id="QHS94218.1"/>
    </source>
</evidence>
<reference evidence="1" key="1">
    <citation type="journal article" date="2020" name="Nature">
        <title>Giant virus diversity and host interactions through global metagenomics.</title>
        <authorList>
            <person name="Schulz F."/>
            <person name="Roux S."/>
            <person name="Paez-Espino D."/>
            <person name="Jungbluth S."/>
            <person name="Walsh D.A."/>
            <person name="Denef V.J."/>
            <person name="McMahon K.D."/>
            <person name="Konstantinidis K.T."/>
            <person name="Eloe-Fadrosh E.A."/>
            <person name="Kyrpides N.C."/>
            <person name="Woyke T."/>
        </authorList>
    </citation>
    <scope>NUCLEOTIDE SEQUENCE</scope>
    <source>
        <strain evidence="1">GVMAG-M-3300018416-26</strain>
    </source>
</reference>
<name>A0A6C0BS43_9ZZZZ</name>
<dbReference type="Pfam" id="PF04947">
    <property type="entry name" value="Pox_VLTF3"/>
    <property type="match status" value="1"/>
</dbReference>
<proteinExistence type="predicted"/>
<organism evidence="1">
    <name type="scientific">viral metagenome</name>
    <dbReference type="NCBI Taxonomy" id="1070528"/>
    <lineage>
        <taxon>unclassified sequences</taxon>
        <taxon>metagenomes</taxon>
        <taxon>organismal metagenomes</taxon>
    </lineage>
</organism>
<sequence>MKIKQRNNPKRHCNYQISNTTLDVRHRSMVESFEDNDKKLENIYNEHKSNHDRLEALQIKPNCELTDEEIKNMITLKEKQILLKNEIGELNCNKNELEYYVNTSDILFNYYNLLENNTDEGGITNFRKDNDDEDSLTIAHLFTKGNKEDLEKISNKNIKTSRFHLLDDYLSFTDKNYINNNISQENSSKCSYCYGNTKDVLVNEGIICCRTCFTVENIITDNEKPSYKDPPKEISYFSYKRINHFSEWLNQIQGKETTDIPEEVFNKIMLELNKQRIYNLASVTPLKIREILKKHKINKYYEHIPYILNKITGIPNPHLNPELEEKLKNMFKEIQVPFLKYSPNNRKNFLSYSYVLHKFIQILDQPEFLKNFPLLKSRDKLHQQEQIWKKICEDLNWKFIRSI</sequence>
<dbReference type="AlphaFoldDB" id="A0A6C0BS43"/>
<dbReference type="InterPro" id="IPR007031">
    <property type="entry name" value="Poxvirus_VLTF3"/>
</dbReference>
<dbReference type="EMBL" id="MN739217">
    <property type="protein sequence ID" value="QHS94218.1"/>
    <property type="molecule type" value="Genomic_DNA"/>
</dbReference>